<feature type="chain" id="PRO_5033091774" description="Carboxypeptidase" evidence="2">
    <location>
        <begin position="25"/>
        <end position="443"/>
    </location>
</feature>
<keyword evidence="2" id="KW-0732">Signal</keyword>
<dbReference type="InterPro" id="IPR029058">
    <property type="entry name" value="AB_hydrolase_fold"/>
</dbReference>
<gene>
    <name evidence="3" type="ORF">HPP92_009846</name>
</gene>
<dbReference type="PROSITE" id="PS00131">
    <property type="entry name" value="CARBOXYPEPT_SER_SER"/>
    <property type="match status" value="1"/>
</dbReference>
<dbReference type="PRINTS" id="PR00724">
    <property type="entry name" value="CRBOXYPTASEC"/>
</dbReference>
<dbReference type="SUPFAM" id="SSF53474">
    <property type="entry name" value="alpha/beta-Hydrolases"/>
    <property type="match status" value="1"/>
</dbReference>
<protein>
    <recommendedName>
        <fullName evidence="2">Carboxypeptidase</fullName>
        <ecNumber evidence="2">3.4.16.-</ecNumber>
    </recommendedName>
</protein>
<accession>A0A835V982</accession>
<comment type="similarity">
    <text evidence="1 2">Belongs to the peptidase S10 family.</text>
</comment>
<dbReference type="Gene3D" id="3.40.50.1820">
    <property type="entry name" value="alpha/beta hydrolase"/>
    <property type="match status" value="1"/>
</dbReference>
<organism evidence="3 4">
    <name type="scientific">Vanilla planifolia</name>
    <name type="common">Vanilla</name>
    <dbReference type="NCBI Taxonomy" id="51239"/>
    <lineage>
        <taxon>Eukaryota</taxon>
        <taxon>Viridiplantae</taxon>
        <taxon>Streptophyta</taxon>
        <taxon>Embryophyta</taxon>
        <taxon>Tracheophyta</taxon>
        <taxon>Spermatophyta</taxon>
        <taxon>Magnoliopsida</taxon>
        <taxon>Liliopsida</taxon>
        <taxon>Asparagales</taxon>
        <taxon>Orchidaceae</taxon>
        <taxon>Vanilloideae</taxon>
        <taxon>Vanilleae</taxon>
        <taxon>Vanilla</taxon>
    </lineage>
</organism>
<reference evidence="3 4" key="1">
    <citation type="journal article" date="2020" name="Nat. Food">
        <title>A phased Vanilla planifolia genome enables genetic improvement of flavour and production.</title>
        <authorList>
            <person name="Hasing T."/>
            <person name="Tang H."/>
            <person name="Brym M."/>
            <person name="Khazi F."/>
            <person name="Huang T."/>
            <person name="Chambers A.H."/>
        </authorList>
    </citation>
    <scope>NUCLEOTIDE SEQUENCE [LARGE SCALE GENOMIC DNA]</scope>
    <source>
        <tissue evidence="3">Leaf</tissue>
    </source>
</reference>
<dbReference type="PANTHER" id="PTHR11802:SF454">
    <property type="entry name" value="SERINE CARBOXYPEPTIDASE-LIKE 50"/>
    <property type="match status" value="1"/>
</dbReference>
<dbReference type="OrthoDB" id="443318at2759"/>
<feature type="signal peptide" evidence="2">
    <location>
        <begin position="1"/>
        <end position="24"/>
    </location>
</feature>
<keyword evidence="2" id="KW-0121">Carboxypeptidase</keyword>
<dbReference type="PANTHER" id="PTHR11802">
    <property type="entry name" value="SERINE PROTEASE FAMILY S10 SERINE CARBOXYPEPTIDASE"/>
    <property type="match status" value="1"/>
</dbReference>
<evidence type="ECO:0000313" key="4">
    <source>
        <dbReference type="Proteomes" id="UP000639772"/>
    </source>
</evidence>
<dbReference type="GO" id="GO:0004185">
    <property type="term" value="F:serine-type carboxypeptidase activity"/>
    <property type="evidence" value="ECO:0007669"/>
    <property type="project" value="UniProtKB-UniRule"/>
</dbReference>
<keyword evidence="2" id="KW-0645">Protease</keyword>
<name>A0A835V982_VANPL</name>
<dbReference type="Pfam" id="PF00450">
    <property type="entry name" value="Peptidase_S10"/>
    <property type="match status" value="1"/>
</dbReference>
<proteinExistence type="inferred from homology"/>
<evidence type="ECO:0000256" key="1">
    <source>
        <dbReference type="ARBA" id="ARBA00009431"/>
    </source>
</evidence>
<evidence type="ECO:0000313" key="3">
    <source>
        <dbReference type="EMBL" id="KAG0487751.1"/>
    </source>
</evidence>
<evidence type="ECO:0000256" key="2">
    <source>
        <dbReference type="RuleBase" id="RU361156"/>
    </source>
</evidence>
<comment type="caution">
    <text evidence="3">The sequence shown here is derived from an EMBL/GenBank/DDBJ whole genome shotgun (WGS) entry which is preliminary data.</text>
</comment>
<dbReference type="AlphaFoldDB" id="A0A835V982"/>
<keyword evidence="2" id="KW-0378">Hydrolase</keyword>
<dbReference type="Proteomes" id="UP000639772">
    <property type="component" value="Unassembled WGS sequence"/>
</dbReference>
<dbReference type="GO" id="GO:0006508">
    <property type="term" value="P:proteolysis"/>
    <property type="evidence" value="ECO:0007669"/>
    <property type="project" value="UniProtKB-KW"/>
</dbReference>
<dbReference type="InterPro" id="IPR018202">
    <property type="entry name" value="Ser_caboxypep_ser_AS"/>
</dbReference>
<dbReference type="EC" id="3.4.16.-" evidence="2"/>
<sequence>MEYTAIHLLHLVLLLFALLSPPAASPPPPPLYPKAALPTKSGYLPINSSSGTALFFAFYEAQQLLSPPSDTPVLLWLQGGPGCSSMIGNLFELGPYLLSPDLLLLPNPFSWNRRFALLFVDSPLGTGFSPAPSNSSIPRDQPTVAAHLYSAIQSFLSFHPPSFRSRPLFLAGESYAGKYVPSTAHHILAQNLLRPPPLRINLTGIAIGDGLTHPIVQVGVHAATAYFSGLINDQQRAQLETLQTEAAELARSSRWSEATDARIRVLSLLQNATGLATLYDLTKKAPYDTAKLGAFLNKDEVKAALGVEKAVTWEECSRAVGSAMHDDVMKSVKFMVEDVVRKTQVLLYQGIFDLRDGVSSTEAWVKDMEWEGIGRFLEAERRVWRLEGEVAGYVQSWGNLTQVVISGAGHLAPADQGQSTQAMIEGWVLKTGEFREKEKRFAL</sequence>
<dbReference type="EMBL" id="JADCNM010000004">
    <property type="protein sequence ID" value="KAG0487751.1"/>
    <property type="molecule type" value="Genomic_DNA"/>
</dbReference>
<dbReference type="InterPro" id="IPR001563">
    <property type="entry name" value="Peptidase_S10"/>
</dbReference>